<dbReference type="RefSeq" id="WP_213126816.1">
    <property type="nucleotide sequence ID" value="NZ_JAGYPG010000004.1"/>
</dbReference>
<accession>A0A942TKA7</accession>
<organism evidence="3 4">
    <name type="scientific">Lederbergia citri</name>
    <dbReference type="NCBI Taxonomy" id="2833580"/>
    <lineage>
        <taxon>Bacteria</taxon>
        <taxon>Bacillati</taxon>
        <taxon>Bacillota</taxon>
        <taxon>Bacilli</taxon>
        <taxon>Bacillales</taxon>
        <taxon>Bacillaceae</taxon>
        <taxon>Lederbergia</taxon>
    </lineage>
</organism>
<proteinExistence type="inferred from homology"/>
<dbReference type="InterPro" id="IPR011152">
    <property type="entry name" value="Pesterase_MJ0912"/>
</dbReference>
<name>A0A942TKA7_9BACI</name>
<dbReference type="PIRSF" id="PIRSF000883">
    <property type="entry name" value="Pesterase_MJ0912"/>
    <property type="match status" value="1"/>
</dbReference>
<evidence type="ECO:0000259" key="2">
    <source>
        <dbReference type="Pfam" id="PF12850"/>
    </source>
</evidence>
<dbReference type="Gene3D" id="3.60.21.10">
    <property type="match status" value="1"/>
</dbReference>
<gene>
    <name evidence="3" type="ORF">KHA97_21380</name>
</gene>
<dbReference type="PANTHER" id="PTHR42850:SF2">
    <property type="entry name" value="BLL5683 PROTEIN"/>
    <property type="match status" value="1"/>
</dbReference>
<comment type="similarity">
    <text evidence="1">Belongs to the metallophosphoesterase superfamily. YfcE family.</text>
</comment>
<dbReference type="Pfam" id="PF12850">
    <property type="entry name" value="Metallophos_2"/>
    <property type="match status" value="1"/>
</dbReference>
<dbReference type="InterPro" id="IPR029052">
    <property type="entry name" value="Metallo-depent_PP-like"/>
</dbReference>
<reference evidence="3 4" key="1">
    <citation type="submission" date="2021-05" db="EMBL/GenBank/DDBJ databases">
        <title>Novel Bacillus species.</title>
        <authorList>
            <person name="Liu G."/>
        </authorList>
    </citation>
    <scope>NUCLEOTIDE SEQUENCE [LARGE SCALE GENOMIC DNA]</scope>
    <source>
        <strain evidence="4">FJAT-49780</strain>
    </source>
</reference>
<feature type="domain" description="Calcineurin-like phosphoesterase" evidence="2">
    <location>
        <begin position="1"/>
        <end position="197"/>
    </location>
</feature>
<dbReference type="InterPro" id="IPR024654">
    <property type="entry name" value="Calcineurin-like_PHP_lpxH"/>
</dbReference>
<sequence length="238" mass="27294">MKLAFLSDIHGNAVALEAVLQDIKEKNVDKIYVLGDICYRGPEPKRSLELVQSLNCDVIKGNADEWIVRGVSQGEVPDQALDMMNRERDWIYSQLDQDSIDYLEMLPMELMIESKGMKIHAFHATPNSLFEIVPPFESDEFLTTKFMQNEADFYIYAHIHKPYIRYINGKCVINIGSVGLPFDGIKKSSYALIDITDNDFQTTIVRVPFNTDKVIQQYKEYNYPNAEVLSNILKNAKI</sequence>
<evidence type="ECO:0000313" key="3">
    <source>
        <dbReference type="EMBL" id="MBS4197602.1"/>
    </source>
</evidence>
<dbReference type="InterPro" id="IPR050126">
    <property type="entry name" value="Ap4A_hydrolase"/>
</dbReference>
<keyword evidence="4" id="KW-1185">Reference proteome</keyword>
<evidence type="ECO:0000256" key="1">
    <source>
        <dbReference type="ARBA" id="ARBA00008950"/>
    </source>
</evidence>
<protein>
    <submittedName>
        <fullName evidence="3">Metallophosphoesterase family protein</fullName>
    </submittedName>
</protein>
<dbReference type="SUPFAM" id="SSF56300">
    <property type="entry name" value="Metallo-dependent phosphatases"/>
    <property type="match status" value="1"/>
</dbReference>
<dbReference type="Proteomes" id="UP000681414">
    <property type="component" value="Unassembled WGS sequence"/>
</dbReference>
<dbReference type="EMBL" id="JAGYPG010000004">
    <property type="protein sequence ID" value="MBS4197602.1"/>
    <property type="molecule type" value="Genomic_DNA"/>
</dbReference>
<dbReference type="GO" id="GO:0016791">
    <property type="term" value="F:phosphatase activity"/>
    <property type="evidence" value="ECO:0007669"/>
    <property type="project" value="TreeGrafter"/>
</dbReference>
<dbReference type="PANTHER" id="PTHR42850">
    <property type="entry name" value="METALLOPHOSPHOESTERASE"/>
    <property type="match status" value="1"/>
</dbReference>
<evidence type="ECO:0000313" key="4">
    <source>
        <dbReference type="Proteomes" id="UP000681414"/>
    </source>
</evidence>
<comment type="caution">
    <text evidence="3">The sequence shown here is derived from an EMBL/GenBank/DDBJ whole genome shotgun (WGS) entry which is preliminary data.</text>
</comment>
<dbReference type="AlphaFoldDB" id="A0A942TKA7"/>
<dbReference type="GO" id="GO:0005737">
    <property type="term" value="C:cytoplasm"/>
    <property type="evidence" value="ECO:0007669"/>
    <property type="project" value="TreeGrafter"/>
</dbReference>